<protein>
    <submittedName>
        <fullName evidence="5">Carbohydrate ABC transporter, N-acetylglucosamine/diacetylchitobiose-binding protein</fullName>
    </submittedName>
</protein>
<comment type="caution">
    <text evidence="5">The sequence shown here is derived from an EMBL/GenBank/DDBJ whole genome shotgun (WGS) entry which is preliminary data.</text>
</comment>
<keyword evidence="4" id="KW-0732">Signal</keyword>
<dbReference type="InterPro" id="IPR006059">
    <property type="entry name" value="SBP"/>
</dbReference>
<dbReference type="Pfam" id="PF01547">
    <property type="entry name" value="SBP_bac_1"/>
    <property type="match status" value="1"/>
</dbReference>
<dbReference type="InterPro" id="IPR006311">
    <property type="entry name" value="TAT_signal"/>
</dbReference>
<dbReference type="SUPFAM" id="SSF53850">
    <property type="entry name" value="Periplasmic binding protein-like II"/>
    <property type="match status" value="1"/>
</dbReference>
<dbReference type="InterPro" id="IPR050490">
    <property type="entry name" value="Bact_solute-bd_prot1"/>
</dbReference>
<evidence type="ECO:0000313" key="6">
    <source>
        <dbReference type="Proteomes" id="UP000675409"/>
    </source>
</evidence>
<comment type="subcellular location">
    <subcellularLocation>
        <location evidence="1">Cell envelope</location>
    </subcellularLocation>
</comment>
<dbReference type="EMBL" id="JABBYC010000014">
    <property type="protein sequence ID" value="MBL0886624.1"/>
    <property type="molecule type" value="Genomic_DNA"/>
</dbReference>
<keyword evidence="6" id="KW-1185">Reference proteome</keyword>
<name>A0ABS1LKF0_9MICO</name>
<dbReference type="NCBIfam" id="TIGR03851">
    <property type="entry name" value="chitin_NgcE"/>
    <property type="match status" value="1"/>
</dbReference>
<evidence type="ECO:0000256" key="3">
    <source>
        <dbReference type="ARBA" id="ARBA00022448"/>
    </source>
</evidence>
<comment type="similarity">
    <text evidence="2">Belongs to the bacterial solute-binding protein 1 family.</text>
</comment>
<proteinExistence type="inferred from homology"/>
<organism evidence="5 6">
    <name type="scientific">Myceligenerans indicum</name>
    <dbReference type="NCBI Taxonomy" id="2593663"/>
    <lineage>
        <taxon>Bacteria</taxon>
        <taxon>Bacillati</taxon>
        <taxon>Actinomycetota</taxon>
        <taxon>Actinomycetes</taxon>
        <taxon>Micrococcales</taxon>
        <taxon>Promicromonosporaceae</taxon>
        <taxon>Myceligenerans</taxon>
    </lineage>
</organism>
<dbReference type="PANTHER" id="PTHR43649">
    <property type="entry name" value="ARABINOSE-BINDING PROTEIN-RELATED"/>
    <property type="match status" value="1"/>
</dbReference>
<evidence type="ECO:0000256" key="4">
    <source>
        <dbReference type="ARBA" id="ARBA00022729"/>
    </source>
</evidence>
<dbReference type="RefSeq" id="WP_201846777.1">
    <property type="nucleotide sequence ID" value="NZ_JABBYC010000014.1"/>
</dbReference>
<keyword evidence="3" id="KW-0813">Transport</keyword>
<evidence type="ECO:0000313" key="5">
    <source>
        <dbReference type="EMBL" id="MBL0886624.1"/>
    </source>
</evidence>
<dbReference type="PANTHER" id="PTHR43649:SF31">
    <property type="entry name" value="SN-GLYCEROL-3-PHOSPHATE-BINDING PERIPLASMIC PROTEIN UGPB"/>
    <property type="match status" value="1"/>
</dbReference>
<dbReference type="InterPro" id="IPR022386">
    <property type="entry name" value="Chitin_NgcE"/>
</dbReference>
<evidence type="ECO:0000256" key="2">
    <source>
        <dbReference type="ARBA" id="ARBA00008520"/>
    </source>
</evidence>
<dbReference type="Gene3D" id="3.40.190.10">
    <property type="entry name" value="Periplasmic binding protein-like II"/>
    <property type="match status" value="1"/>
</dbReference>
<dbReference type="PROSITE" id="PS51318">
    <property type="entry name" value="TAT"/>
    <property type="match status" value="1"/>
</dbReference>
<evidence type="ECO:0000256" key="1">
    <source>
        <dbReference type="ARBA" id="ARBA00004196"/>
    </source>
</evidence>
<reference evidence="5 6" key="1">
    <citation type="journal article" date="2021" name="Arch. Microbiol.">
        <title>Myceligenerans indicum sp. nov., an actinobacterium isolated from mangrove sediment of Sundarbans, India.</title>
        <authorList>
            <person name="Asha K."/>
            <person name="Bhadury P."/>
        </authorList>
    </citation>
    <scope>NUCLEOTIDE SEQUENCE [LARGE SCALE GENOMIC DNA]</scope>
    <source>
        <strain evidence="5 6">I2</strain>
    </source>
</reference>
<gene>
    <name evidence="5" type="primary">ngcE</name>
    <name evidence="5" type="ORF">HGK34_10130</name>
</gene>
<dbReference type="Proteomes" id="UP000675409">
    <property type="component" value="Unassembled WGS sequence"/>
</dbReference>
<sequence>MSTNKLTDGRLAQAALDRRTFVRGAVATALLAPLGGALAGCAVPSGGSGGEETAGGEMTADNPFGLAQDADVEAVIFNGGYGFDYVQFAADEANKQFADVTFEVSPSTQIAQELQPRFVAGNPPDLIDNSGAGLIGFNTISDQLEELDDVFEAPNYEGTTIADTLYPAVKAPGTYNGRFVALNYVMTVYAVWYSASLFEDNGWTAPATWQEAIDLGAEAKKADKKLFVWGKEAATYYQTMALNSAIKEGGDEVRLSLENLEPNAWSLDAMQGVLEALHEIVQKGYFVPGGAGTQFTAAQARWSNDQDALLYPSGGWIENEMKDATADDFRMTGFPTPTVSDSPAMPYEAIRAGAGEPFIVPSQAANPAGGKEILRAMLSAEAATNFSQSRLAPTIVKGIVPDDGFGSTALVSQTGMLDAAGDNIFNYQFVDYYGLNADQLVVWNAFLSGDLDVKGVTDKLQKISDDVAADDSVEKIEVS</sequence>
<accession>A0ABS1LKF0</accession>